<evidence type="ECO:0000313" key="2">
    <source>
        <dbReference type="EMBL" id="PLS27464.1"/>
    </source>
</evidence>
<dbReference type="InterPro" id="IPR025503">
    <property type="entry name" value="DUF4391"/>
</dbReference>
<organism evidence="2 3">
    <name type="scientific">Bifidobacterium parmae</name>
    <dbReference type="NCBI Taxonomy" id="361854"/>
    <lineage>
        <taxon>Bacteria</taxon>
        <taxon>Bacillati</taxon>
        <taxon>Actinomycetota</taxon>
        <taxon>Actinomycetes</taxon>
        <taxon>Bifidobacteriales</taxon>
        <taxon>Bifidobacteriaceae</taxon>
        <taxon>Bifidobacterium</taxon>
    </lineage>
</organism>
<gene>
    <name evidence="2" type="ORF">Uis4E_1564</name>
</gene>
<dbReference type="EMBL" id="NMWT01000024">
    <property type="protein sequence ID" value="PLS27464.1"/>
    <property type="molecule type" value="Genomic_DNA"/>
</dbReference>
<dbReference type="AlphaFoldDB" id="A0A2N5IZT2"/>
<feature type="region of interest" description="Disordered" evidence="1">
    <location>
        <begin position="1"/>
        <end position="23"/>
    </location>
</feature>
<evidence type="ECO:0008006" key="4">
    <source>
        <dbReference type="Google" id="ProtNLM"/>
    </source>
</evidence>
<dbReference type="OrthoDB" id="3237262at2"/>
<dbReference type="Proteomes" id="UP000235034">
    <property type="component" value="Unassembled WGS sequence"/>
</dbReference>
<keyword evidence="3" id="KW-1185">Reference proteome</keyword>
<protein>
    <recommendedName>
        <fullName evidence="4">Tmp1</fullName>
    </recommendedName>
</protein>
<evidence type="ECO:0000256" key="1">
    <source>
        <dbReference type="SAM" id="MobiDB-lite"/>
    </source>
</evidence>
<comment type="caution">
    <text evidence="2">The sequence shown here is derived from an EMBL/GenBank/DDBJ whole genome shotgun (WGS) entry which is preliminary data.</text>
</comment>
<evidence type="ECO:0000313" key="3">
    <source>
        <dbReference type="Proteomes" id="UP000235034"/>
    </source>
</evidence>
<accession>A0A2N5IZT2</accession>
<sequence>MADGTTNAGTNATATKTKAGTTGAASCGTVTALELGLPDRSAIPAAKGTLPKALFAGKGPISNTLKQHLVHAVASIHMLALLRPANAGVAAGSRVKEILVLGLRLNGVDAAIPTDVVEHVAAQRPGSGVLFVCVRDGHAPAVGGDAANAAADGADATVEQCALAVRRKVPGRPGHTTQYAVHVSDWADPRDLLLEITGDTMDDAWESLCSQAILGTADHADLDARLVARDRVVALRAQEAKLVRDHGRAKNPAQRNEAFAKLAKVRAELKRLGA</sequence>
<dbReference type="Pfam" id="PF14335">
    <property type="entry name" value="DUF4391"/>
    <property type="match status" value="1"/>
</dbReference>
<reference evidence="2 3" key="1">
    <citation type="submission" date="2017-07" db="EMBL/GenBank/DDBJ databases">
        <title>Bifidobacterium novel species.</title>
        <authorList>
            <person name="Lugli G.A."/>
            <person name="Milani C."/>
            <person name="Duranti S."/>
            <person name="Mangifesta M."/>
        </authorList>
    </citation>
    <scope>NUCLEOTIDE SEQUENCE [LARGE SCALE GENOMIC DNA]</scope>
    <source>
        <strain evidence="2 3">77</strain>
    </source>
</reference>
<proteinExistence type="predicted"/>
<dbReference type="RefSeq" id="WP_101622668.1">
    <property type="nucleotide sequence ID" value="NZ_NMWT01000024.1"/>
</dbReference>
<name>A0A2N5IZT2_9BIFI</name>